<dbReference type="SUPFAM" id="SSF53850">
    <property type="entry name" value="Periplasmic binding protein-like II"/>
    <property type="match status" value="1"/>
</dbReference>
<dbReference type="AlphaFoldDB" id="A0A5P2H9P0"/>
<accession>A0A5P2H9P0</accession>
<dbReference type="SUPFAM" id="SSF46785">
    <property type="entry name" value="Winged helix' DNA-binding domain"/>
    <property type="match status" value="1"/>
</dbReference>
<evidence type="ECO:0000259" key="5">
    <source>
        <dbReference type="PROSITE" id="PS50931"/>
    </source>
</evidence>
<dbReference type="InterPro" id="IPR050950">
    <property type="entry name" value="HTH-type_LysR_regulators"/>
</dbReference>
<proteinExistence type="inferred from homology"/>
<evidence type="ECO:0000313" key="6">
    <source>
        <dbReference type="EMBL" id="QET04438.1"/>
    </source>
</evidence>
<dbReference type="Gene3D" id="3.40.190.290">
    <property type="match status" value="1"/>
</dbReference>
<dbReference type="Pfam" id="PF00126">
    <property type="entry name" value="HTH_1"/>
    <property type="match status" value="1"/>
</dbReference>
<dbReference type="InterPro" id="IPR005119">
    <property type="entry name" value="LysR_subst-bd"/>
</dbReference>
<evidence type="ECO:0000256" key="4">
    <source>
        <dbReference type="ARBA" id="ARBA00023163"/>
    </source>
</evidence>
<feature type="domain" description="HTH lysR-type" evidence="5">
    <location>
        <begin position="5"/>
        <end position="62"/>
    </location>
</feature>
<gene>
    <name evidence="6" type="ORF">FOB72_20145</name>
</gene>
<comment type="similarity">
    <text evidence="1">Belongs to the LysR transcriptional regulatory family.</text>
</comment>
<name>A0A5P2H9P0_9BURK</name>
<dbReference type="PROSITE" id="PS50931">
    <property type="entry name" value="HTH_LYSR"/>
    <property type="match status" value="1"/>
</dbReference>
<dbReference type="EMBL" id="CP044067">
    <property type="protein sequence ID" value="QET04438.1"/>
    <property type="molecule type" value="Genomic_DNA"/>
</dbReference>
<dbReference type="PRINTS" id="PR00039">
    <property type="entry name" value="HTHLYSR"/>
</dbReference>
<dbReference type="OrthoDB" id="8675247at2"/>
<sequence length="324" mass="35672">MRHNVTLKQLRCFLAVAETNSFTAAAGRLCMTQSALTATIQQMEEAVGLKMFDRTTRRVMLTDQAARFMAEAERVVNGFDSAVSDLVALAQGERGHIRIGAASSVISQFLVPALPHFREAYPGITISLRNPAAQQTERLVLEGEVDFAIDSKFRGNEDLDYTPLVRDCYGVVCHRDAPVAMLDRPVTWADLTASLDARYVGFSADTGIGQFLLNHASHWPVLGGEHDEVESTAYLFAMLARGNYYSVLPALAFERNEFASLTFRELHEPRLSRELCVITRPLRSLSPSAQRLLDILRTTLAAMEMPSGVSLLAASDDGAPHMLP</sequence>
<keyword evidence="2" id="KW-0805">Transcription regulation</keyword>
<dbReference type="InterPro" id="IPR036390">
    <property type="entry name" value="WH_DNA-bd_sf"/>
</dbReference>
<organism evidence="6 7">
    <name type="scientific">Cupriavidus pauculus</name>
    <dbReference type="NCBI Taxonomy" id="82633"/>
    <lineage>
        <taxon>Bacteria</taxon>
        <taxon>Pseudomonadati</taxon>
        <taxon>Pseudomonadota</taxon>
        <taxon>Betaproteobacteria</taxon>
        <taxon>Burkholderiales</taxon>
        <taxon>Burkholderiaceae</taxon>
        <taxon>Cupriavidus</taxon>
    </lineage>
</organism>
<dbReference type="Pfam" id="PF03466">
    <property type="entry name" value="LysR_substrate"/>
    <property type="match status" value="1"/>
</dbReference>
<dbReference type="GO" id="GO:0003700">
    <property type="term" value="F:DNA-binding transcription factor activity"/>
    <property type="evidence" value="ECO:0007669"/>
    <property type="project" value="InterPro"/>
</dbReference>
<dbReference type="Gene3D" id="1.10.10.10">
    <property type="entry name" value="Winged helix-like DNA-binding domain superfamily/Winged helix DNA-binding domain"/>
    <property type="match status" value="1"/>
</dbReference>
<dbReference type="RefSeq" id="WP_150374501.1">
    <property type="nucleotide sequence ID" value="NZ_CP044067.1"/>
</dbReference>
<keyword evidence="3" id="KW-0238">DNA-binding</keyword>
<evidence type="ECO:0000256" key="3">
    <source>
        <dbReference type="ARBA" id="ARBA00023125"/>
    </source>
</evidence>
<protein>
    <submittedName>
        <fullName evidence="6">LysR family transcriptional regulator</fullName>
    </submittedName>
</protein>
<dbReference type="InterPro" id="IPR000847">
    <property type="entry name" value="LysR_HTH_N"/>
</dbReference>
<dbReference type="FunFam" id="1.10.10.10:FF:000001">
    <property type="entry name" value="LysR family transcriptional regulator"/>
    <property type="match status" value="1"/>
</dbReference>
<evidence type="ECO:0000313" key="7">
    <source>
        <dbReference type="Proteomes" id="UP000322822"/>
    </source>
</evidence>
<evidence type="ECO:0000256" key="1">
    <source>
        <dbReference type="ARBA" id="ARBA00009437"/>
    </source>
</evidence>
<dbReference type="PANTHER" id="PTHR30419:SF30">
    <property type="entry name" value="LYSR FAMILY TRANSCRIPTIONAL REGULATOR"/>
    <property type="match status" value="1"/>
</dbReference>
<dbReference type="GO" id="GO:0003677">
    <property type="term" value="F:DNA binding"/>
    <property type="evidence" value="ECO:0007669"/>
    <property type="project" value="UniProtKB-KW"/>
</dbReference>
<dbReference type="GO" id="GO:0005829">
    <property type="term" value="C:cytosol"/>
    <property type="evidence" value="ECO:0007669"/>
    <property type="project" value="TreeGrafter"/>
</dbReference>
<dbReference type="Proteomes" id="UP000322822">
    <property type="component" value="Chromosome 2"/>
</dbReference>
<dbReference type="PANTHER" id="PTHR30419">
    <property type="entry name" value="HTH-TYPE TRANSCRIPTIONAL REGULATOR YBHD"/>
    <property type="match status" value="1"/>
</dbReference>
<reference evidence="6 7" key="1">
    <citation type="submission" date="2019-09" db="EMBL/GenBank/DDBJ databases">
        <title>FDA dAtabase for Regulatory Grade micrObial Sequences (FDA-ARGOS): Supporting development and validation of Infectious Disease Dx tests.</title>
        <authorList>
            <person name="Sciortino C."/>
            <person name="Tallon L."/>
            <person name="Sadzewicz L."/>
            <person name="Vavikolanu K."/>
            <person name="Mehta A."/>
            <person name="Aluvathingal J."/>
            <person name="Nadendla S."/>
            <person name="Nandy P."/>
            <person name="Geyer C."/>
            <person name="Yan Y."/>
            <person name="Sichtig H."/>
        </authorList>
    </citation>
    <scope>NUCLEOTIDE SEQUENCE [LARGE SCALE GENOMIC DNA]</scope>
    <source>
        <strain evidence="6 7">FDAARGOS_664</strain>
    </source>
</reference>
<evidence type="ECO:0000256" key="2">
    <source>
        <dbReference type="ARBA" id="ARBA00023015"/>
    </source>
</evidence>
<dbReference type="InterPro" id="IPR036388">
    <property type="entry name" value="WH-like_DNA-bd_sf"/>
</dbReference>
<keyword evidence="4" id="KW-0804">Transcription</keyword>